<dbReference type="InterPro" id="IPR003593">
    <property type="entry name" value="AAA+_ATPase"/>
</dbReference>
<evidence type="ECO:0000256" key="6">
    <source>
        <dbReference type="ARBA" id="ARBA00022741"/>
    </source>
</evidence>
<dbReference type="AlphaFoldDB" id="A0A7K0CCR8"/>
<reference evidence="13 14" key="1">
    <citation type="submission" date="2019-10" db="EMBL/GenBank/DDBJ databases">
        <title>Streptomyces smaragdinus sp. nov. and Streptomyces fabii sp. nov., isolated from the gut of fungus growing-termite Macrotermes natalensis.</title>
        <authorList>
            <person name="Schwitalla J."/>
            <person name="Benndorf R."/>
            <person name="Martin K."/>
            <person name="De Beer W."/>
            <person name="Kaster A.-K."/>
            <person name="Vollmers J."/>
            <person name="Poulsen M."/>
            <person name="Beemelmanns C."/>
        </authorList>
    </citation>
    <scope>NUCLEOTIDE SEQUENCE [LARGE SCALE GENOMIC DNA]</scope>
    <source>
        <strain evidence="13 14">RB5</strain>
    </source>
</reference>
<keyword evidence="7 13" id="KW-0067">ATP-binding</keyword>
<dbReference type="GO" id="GO:0042626">
    <property type="term" value="F:ATPase-coupled transmembrane transporter activity"/>
    <property type="evidence" value="ECO:0007669"/>
    <property type="project" value="TreeGrafter"/>
</dbReference>
<keyword evidence="3" id="KW-0813">Transport</keyword>
<feature type="region of interest" description="Disordered" evidence="11">
    <location>
        <begin position="380"/>
        <end position="405"/>
    </location>
</feature>
<protein>
    <submittedName>
        <fullName evidence="13">Putative HMP/thiamine import ATP-binding protein YkoD</fullName>
        <ecNumber evidence="13">3.6.3.-</ecNumber>
    </submittedName>
</protein>
<accession>A0A7K0CCR8</accession>
<comment type="function">
    <text evidence="10">Probably part of an ABC transporter complex. Responsible for energy coupling to the transport system.</text>
</comment>
<dbReference type="GO" id="GO:0043190">
    <property type="term" value="C:ATP-binding cassette (ABC) transporter complex"/>
    <property type="evidence" value="ECO:0007669"/>
    <property type="project" value="TreeGrafter"/>
</dbReference>
<evidence type="ECO:0000313" key="14">
    <source>
        <dbReference type="Proteomes" id="UP000466345"/>
    </source>
</evidence>
<dbReference type="EC" id="3.6.3.-" evidence="13"/>
<name>A0A7K0CCR8_9ACTN</name>
<evidence type="ECO:0000256" key="4">
    <source>
        <dbReference type="ARBA" id="ARBA00022475"/>
    </source>
</evidence>
<organism evidence="13 14">
    <name type="scientific">Streptomyces smaragdinus</name>
    <dbReference type="NCBI Taxonomy" id="2585196"/>
    <lineage>
        <taxon>Bacteria</taxon>
        <taxon>Bacillati</taxon>
        <taxon>Actinomycetota</taxon>
        <taxon>Actinomycetes</taxon>
        <taxon>Kitasatosporales</taxon>
        <taxon>Streptomycetaceae</taxon>
        <taxon>Streptomyces</taxon>
    </lineage>
</organism>
<evidence type="ECO:0000256" key="7">
    <source>
        <dbReference type="ARBA" id="ARBA00022840"/>
    </source>
</evidence>
<sequence length="579" mass="60849">MIRFDNVSVVYDGAPAPALSGVDLAVPEGELALLVGPSGVGKSTLLGAVSGLVPHFTGGTLRGRVTVGGRDTRDHPPRELADLVGTVGQDPLSHFVTDTVEDELAYGMESLGLPADTMRRRVEETLDLLGLADLRDRPIASLSGGQQQRVAIGSVLTPHPRVLVLDEPTSALDPAAAEEVLAVLQRLVHDLGTTILLAEHRLERVIQYADQVIVLPTPAATPLTGTPPEMMAISPVYPPVVSLGRLAGWTPLPLSVRDARRQASPLREQLAGVTLDETPTTLWAGVPHGGTGGHSGPQPSTPDAPRAKAGIRHALFRRKQTPPPAGGHPAELTNVTVRRNRTEALRNLTLKIAPGETIALMGRNGAGKSTLLRTLTGLHTPTTGTVRVGGEPPKDTPPKTLLRRTGLVPQDPRDLLYADTVAAECAAADKDAGAPRGTARALVTTLLPDITDDTHPRDLSEGQRLALALAVILTAKPALILLDEPTRGLDYAAKHRLATVLKQLAAEGHAIVLATHDVELAAELAHRVVILAEGEVVADGPMAEVVVSSPAFAPQVTKILGTGPWLTVPQIRRALEAAA</sequence>
<dbReference type="CDD" id="cd03225">
    <property type="entry name" value="ABC_cobalt_CbiO_domain1"/>
    <property type="match status" value="1"/>
</dbReference>
<keyword evidence="9" id="KW-0472">Membrane</keyword>
<dbReference type="FunFam" id="3.40.50.300:FF:000760">
    <property type="entry name" value="Cobalt ABC transporter ATP-binding protein"/>
    <property type="match status" value="1"/>
</dbReference>
<keyword evidence="14" id="KW-1185">Reference proteome</keyword>
<dbReference type="InterPro" id="IPR015856">
    <property type="entry name" value="ABC_transpr_CbiO/EcfA_su"/>
</dbReference>
<evidence type="ECO:0000256" key="1">
    <source>
        <dbReference type="ARBA" id="ARBA00004202"/>
    </source>
</evidence>
<dbReference type="RefSeq" id="WP_153450545.1">
    <property type="nucleotide sequence ID" value="NZ_WEGJ01000003.1"/>
</dbReference>
<comment type="caution">
    <text evidence="13">The sequence shown here is derived from an EMBL/GenBank/DDBJ whole genome shotgun (WGS) entry which is preliminary data.</text>
</comment>
<dbReference type="SMART" id="SM00382">
    <property type="entry name" value="AAA"/>
    <property type="match status" value="2"/>
</dbReference>
<keyword evidence="13" id="KW-0378">Hydrolase</keyword>
<feature type="domain" description="ABC transporter" evidence="12">
    <location>
        <begin position="330"/>
        <end position="558"/>
    </location>
</feature>
<comment type="subcellular location">
    <subcellularLocation>
        <location evidence="1">Cell membrane</location>
        <topology evidence="1">Peripheral membrane protein</topology>
    </subcellularLocation>
</comment>
<evidence type="ECO:0000256" key="9">
    <source>
        <dbReference type="ARBA" id="ARBA00023136"/>
    </source>
</evidence>
<keyword evidence="8" id="KW-1278">Translocase</keyword>
<dbReference type="OrthoDB" id="501320at2"/>
<evidence type="ECO:0000256" key="5">
    <source>
        <dbReference type="ARBA" id="ARBA00022737"/>
    </source>
</evidence>
<dbReference type="GO" id="GO:0005524">
    <property type="term" value="F:ATP binding"/>
    <property type="evidence" value="ECO:0007669"/>
    <property type="project" value="UniProtKB-KW"/>
</dbReference>
<feature type="region of interest" description="Disordered" evidence="11">
    <location>
        <begin position="287"/>
        <end position="306"/>
    </location>
</feature>
<evidence type="ECO:0000313" key="13">
    <source>
        <dbReference type="EMBL" id="MQY11260.1"/>
    </source>
</evidence>
<proteinExistence type="inferred from homology"/>
<keyword evidence="4" id="KW-1003">Cell membrane</keyword>
<dbReference type="InterPro" id="IPR003439">
    <property type="entry name" value="ABC_transporter-like_ATP-bd"/>
</dbReference>
<dbReference type="InterPro" id="IPR050095">
    <property type="entry name" value="ECF_ABC_transporter_ATP-bd"/>
</dbReference>
<evidence type="ECO:0000256" key="10">
    <source>
        <dbReference type="ARBA" id="ARBA00025157"/>
    </source>
</evidence>
<comment type="similarity">
    <text evidence="2">Belongs to the ABC transporter superfamily.</text>
</comment>
<evidence type="ECO:0000256" key="8">
    <source>
        <dbReference type="ARBA" id="ARBA00022967"/>
    </source>
</evidence>
<dbReference type="PANTHER" id="PTHR43553">
    <property type="entry name" value="HEAVY METAL TRANSPORTER"/>
    <property type="match status" value="1"/>
</dbReference>
<dbReference type="GO" id="GO:0016887">
    <property type="term" value="F:ATP hydrolysis activity"/>
    <property type="evidence" value="ECO:0007669"/>
    <property type="project" value="InterPro"/>
</dbReference>
<evidence type="ECO:0000256" key="3">
    <source>
        <dbReference type="ARBA" id="ARBA00022448"/>
    </source>
</evidence>
<keyword evidence="5" id="KW-0677">Repeat</keyword>
<evidence type="ECO:0000259" key="12">
    <source>
        <dbReference type="PROSITE" id="PS50893"/>
    </source>
</evidence>
<dbReference type="InterPro" id="IPR017871">
    <property type="entry name" value="ABC_transporter-like_CS"/>
</dbReference>
<evidence type="ECO:0000256" key="2">
    <source>
        <dbReference type="ARBA" id="ARBA00005417"/>
    </source>
</evidence>
<keyword evidence="6" id="KW-0547">Nucleotide-binding</keyword>
<dbReference type="Gene3D" id="3.40.50.300">
    <property type="entry name" value="P-loop containing nucleotide triphosphate hydrolases"/>
    <property type="match status" value="2"/>
</dbReference>
<feature type="domain" description="ABC transporter" evidence="12">
    <location>
        <begin position="2"/>
        <end position="243"/>
    </location>
</feature>
<gene>
    <name evidence="13" type="primary">ykoD</name>
    <name evidence="13" type="ORF">SRB5_13750</name>
</gene>
<dbReference type="PROSITE" id="PS00211">
    <property type="entry name" value="ABC_TRANSPORTER_1"/>
    <property type="match status" value="1"/>
</dbReference>
<dbReference type="Pfam" id="PF00005">
    <property type="entry name" value="ABC_tran"/>
    <property type="match status" value="2"/>
</dbReference>
<dbReference type="PROSITE" id="PS50893">
    <property type="entry name" value="ABC_TRANSPORTER_2"/>
    <property type="match status" value="2"/>
</dbReference>
<dbReference type="InterPro" id="IPR027417">
    <property type="entry name" value="P-loop_NTPase"/>
</dbReference>
<dbReference type="Proteomes" id="UP000466345">
    <property type="component" value="Unassembled WGS sequence"/>
</dbReference>
<dbReference type="SUPFAM" id="SSF52540">
    <property type="entry name" value="P-loop containing nucleoside triphosphate hydrolases"/>
    <property type="match status" value="2"/>
</dbReference>
<dbReference type="EMBL" id="WEGJ01000003">
    <property type="protein sequence ID" value="MQY11260.1"/>
    <property type="molecule type" value="Genomic_DNA"/>
</dbReference>
<evidence type="ECO:0000256" key="11">
    <source>
        <dbReference type="SAM" id="MobiDB-lite"/>
    </source>
</evidence>